<dbReference type="Proteomes" id="UP000662986">
    <property type="component" value="Plasmid unnamed2"/>
</dbReference>
<sequence length="88" mass="9170">MRGGGAGDGVAPAGEQTDEFLARAVIAALTEGMSWEQIATRLGVPRPFTAGGSPTEQDWQNAIVAHENARAGRIRAEKCPFPSDPPPG</sequence>
<keyword evidence="2" id="KW-1185">Reference proteome</keyword>
<proteinExistence type="predicted"/>
<geneLocation type="plasmid" evidence="1 2">
    <name>unnamed2</name>
</geneLocation>
<gene>
    <name evidence="1" type="ORF">JWS13_04140</name>
</gene>
<keyword evidence="1" id="KW-0614">Plasmid</keyword>
<protein>
    <recommendedName>
        <fullName evidence="3">Helix-turn-helix domain-containing protein</fullName>
    </recommendedName>
</protein>
<name>A0A974ZRU7_9NOCA</name>
<reference evidence="1 2" key="2">
    <citation type="journal article" date="2022" name="Arch. Microbiol.">
        <title>Rhodococcus pseudokoreensis sp. nov. isolated from the rhizosphere of young M26 apple rootstocks.</title>
        <authorList>
            <person name="Kampfer P."/>
            <person name="Glaeser S.P."/>
            <person name="Blom J."/>
            <person name="Wolf J."/>
            <person name="Benning S."/>
            <person name="Schloter M."/>
            <person name="Neumann-Schaal M."/>
        </authorList>
    </citation>
    <scope>NUCLEOTIDE SEQUENCE [LARGE SCALE GENOMIC DNA]</scope>
    <source>
        <strain evidence="1 2">R79</strain>
    </source>
</reference>
<evidence type="ECO:0000313" key="2">
    <source>
        <dbReference type="Proteomes" id="UP000662986"/>
    </source>
</evidence>
<organism evidence="1 2">
    <name type="scientific">Rhodococcus pseudokoreensis</name>
    <dbReference type="NCBI Taxonomy" id="2811421"/>
    <lineage>
        <taxon>Bacteria</taxon>
        <taxon>Bacillati</taxon>
        <taxon>Actinomycetota</taxon>
        <taxon>Actinomycetes</taxon>
        <taxon>Mycobacteriales</taxon>
        <taxon>Nocardiaceae</taxon>
        <taxon>Rhodococcus</taxon>
    </lineage>
</organism>
<evidence type="ECO:0000313" key="1">
    <source>
        <dbReference type="EMBL" id="QSE87906.1"/>
    </source>
</evidence>
<accession>A0A974ZRU7</accession>
<evidence type="ECO:0008006" key="3">
    <source>
        <dbReference type="Google" id="ProtNLM"/>
    </source>
</evidence>
<dbReference type="RefSeq" id="WP_206004667.1">
    <property type="nucleotide sequence ID" value="NZ_CP070617.1"/>
</dbReference>
<reference evidence="1 2" key="1">
    <citation type="journal article" date="2021" name="Microbiol. Resour. Announc.">
        <title>Complete Genome Sequences of Two Rhodococcus sp. Strains with Large and Linear Chromosomes, Isolated from Apple Rhizosphere.</title>
        <authorList>
            <person name="Benning S."/>
            <person name="Brugnone N."/>
            <person name="Siani R."/>
            <person name="Kublik S."/>
            <person name="Schloter M."/>
            <person name="Rad V."/>
        </authorList>
    </citation>
    <scope>NUCLEOTIDE SEQUENCE [LARGE SCALE GENOMIC DNA]</scope>
    <source>
        <strain evidence="1 2">R79</strain>
    </source>
</reference>
<dbReference type="EMBL" id="CP070617">
    <property type="protein sequence ID" value="QSE87906.1"/>
    <property type="molecule type" value="Genomic_DNA"/>
</dbReference>